<accession>A0AAD5EFV5</accession>
<evidence type="ECO:0000256" key="2">
    <source>
        <dbReference type="ARBA" id="ARBA00022729"/>
    </source>
</evidence>
<dbReference type="InterPro" id="IPR044865">
    <property type="entry name" value="MRH_dom"/>
</dbReference>
<dbReference type="Pfam" id="PF13015">
    <property type="entry name" value="PRKCSH_1"/>
    <property type="match status" value="1"/>
</dbReference>
<reference evidence="8" key="2">
    <citation type="journal article" date="2022" name="Proc. Natl. Acad. Sci. U.S.A.">
        <title>Diploid-dominant life cycles characterize the early evolution of Fungi.</title>
        <authorList>
            <person name="Amses K.R."/>
            <person name="Simmons D.R."/>
            <person name="Longcore J.E."/>
            <person name="Mondo S.J."/>
            <person name="Seto K."/>
            <person name="Jeronimo G.H."/>
            <person name="Bonds A.E."/>
            <person name="Quandt C.A."/>
            <person name="Davis W.J."/>
            <person name="Chang Y."/>
            <person name="Federici B.A."/>
            <person name="Kuo A."/>
            <person name="LaButti K."/>
            <person name="Pangilinan J."/>
            <person name="Andreopoulos W."/>
            <person name="Tritt A."/>
            <person name="Riley R."/>
            <person name="Hundley H."/>
            <person name="Johnson J."/>
            <person name="Lipzen A."/>
            <person name="Barry K."/>
            <person name="Lang B.F."/>
            <person name="Cuomo C.A."/>
            <person name="Buchler N.E."/>
            <person name="Grigoriev I.V."/>
            <person name="Spatafora J.W."/>
            <person name="Stajich J.E."/>
            <person name="James T.Y."/>
        </authorList>
    </citation>
    <scope>NUCLEOTIDE SEQUENCE</scope>
    <source>
        <strain evidence="8">AG</strain>
    </source>
</reference>
<evidence type="ECO:0000256" key="5">
    <source>
        <dbReference type="SAM" id="Coils"/>
    </source>
</evidence>
<dbReference type="Proteomes" id="UP001206595">
    <property type="component" value="Unassembled WGS sequence"/>
</dbReference>
<keyword evidence="2 6" id="KW-0732">Signal</keyword>
<dbReference type="GO" id="GO:0006491">
    <property type="term" value="P:N-glycan processing"/>
    <property type="evidence" value="ECO:0007669"/>
    <property type="project" value="TreeGrafter"/>
</dbReference>
<dbReference type="InterPro" id="IPR009011">
    <property type="entry name" value="Man6P_isomerase_rcpt-bd_dom_sf"/>
</dbReference>
<organism evidence="8 9">
    <name type="scientific">Umbelopsis ramanniana AG</name>
    <dbReference type="NCBI Taxonomy" id="1314678"/>
    <lineage>
        <taxon>Eukaryota</taxon>
        <taxon>Fungi</taxon>
        <taxon>Fungi incertae sedis</taxon>
        <taxon>Mucoromycota</taxon>
        <taxon>Mucoromycotina</taxon>
        <taxon>Umbelopsidomycetes</taxon>
        <taxon>Umbelopsidales</taxon>
        <taxon>Umbelopsidaceae</taxon>
        <taxon>Umbelopsis</taxon>
    </lineage>
</organism>
<keyword evidence="4" id="KW-1015">Disulfide bond</keyword>
<evidence type="ECO:0000256" key="6">
    <source>
        <dbReference type="SAM" id="SignalP"/>
    </source>
</evidence>
<keyword evidence="9" id="KW-1185">Reference proteome</keyword>
<evidence type="ECO:0000256" key="3">
    <source>
        <dbReference type="ARBA" id="ARBA00022824"/>
    </source>
</evidence>
<reference evidence="8" key="1">
    <citation type="submission" date="2021-06" db="EMBL/GenBank/DDBJ databases">
        <authorList>
            <consortium name="DOE Joint Genome Institute"/>
            <person name="Mondo S.J."/>
            <person name="Amses K.R."/>
            <person name="Simmons D.R."/>
            <person name="Longcore J.E."/>
            <person name="Seto K."/>
            <person name="Alves G.H."/>
            <person name="Bonds A.E."/>
            <person name="Quandt C.A."/>
            <person name="Davis W.J."/>
            <person name="Chang Y."/>
            <person name="Letcher P.M."/>
            <person name="Powell M.J."/>
            <person name="Kuo A."/>
            <person name="Labutti K."/>
            <person name="Pangilinan J."/>
            <person name="Andreopoulos W."/>
            <person name="Tritt A."/>
            <person name="Riley R."/>
            <person name="Hundley H."/>
            <person name="Johnson J."/>
            <person name="Lipzen A."/>
            <person name="Barry K."/>
            <person name="Berbee M.L."/>
            <person name="Buchler N.E."/>
            <person name="Grigoriev I.V."/>
            <person name="Spatafora J.W."/>
            <person name="Stajich J.E."/>
            <person name="James T.Y."/>
        </authorList>
    </citation>
    <scope>NUCLEOTIDE SEQUENCE</scope>
    <source>
        <strain evidence="8">AG</strain>
    </source>
</reference>
<evidence type="ECO:0000256" key="1">
    <source>
        <dbReference type="ARBA" id="ARBA00022387"/>
    </source>
</evidence>
<evidence type="ECO:0000259" key="7">
    <source>
        <dbReference type="PROSITE" id="PS51914"/>
    </source>
</evidence>
<dbReference type="GeneID" id="75911833"/>
<dbReference type="PANTHER" id="PTHR12630">
    <property type="entry name" value="N-LINKED OLIGOSACCHARIDE PROCESSING"/>
    <property type="match status" value="1"/>
</dbReference>
<evidence type="ECO:0000313" key="8">
    <source>
        <dbReference type="EMBL" id="KAI8582597.1"/>
    </source>
</evidence>
<dbReference type="SUPFAM" id="SSF50911">
    <property type="entry name" value="Mannose 6-phosphate receptor domain"/>
    <property type="match status" value="1"/>
</dbReference>
<feature type="coiled-coil region" evidence="5">
    <location>
        <begin position="153"/>
        <end position="187"/>
    </location>
</feature>
<proteinExistence type="predicted"/>
<name>A0AAD5EFV5_UMBRA</name>
<dbReference type="EMBL" id="MU620899">
    <property type="protein sequence ID" value="KAI8582597.1"/>
    <property type="molecule type" value="Genomic_DNA"/>
</dbReference>
<gene>
    <name evidence="8" type="ORF">K450DRAFT_226021</name>
</gene>
<dbReference type="RefSeq" id="XP_051447601.1">
    <property type="nucleotide sequence ID" value="XM_051586485.1"/>
</dbReference>
<evidence type="ECO:0000256" key="4">
    <source>
        <dbReference type="ARBA" id="ARBA00023157"/>
    </source>
</evidence>
<evidence type="ECO:0000313" key="9">
    <source>
        <dbReference type="Proteomes" id="UP001206595"/>
    </source>
</evidence>
<keyword evidence="3" id="KW-0256">Endoplasmic reticulum</keyword>
<dbReference type="PROSITE" id="PS51914">
    <property type="entry name" value="MRH"/>
    <property type="match status" value="1"/>
</dbReference>
<dbReference type="InterPro" id="IPR039794">
    <property type="entry name" value="Gtb1-like"/>
</dbReference>
<feature type="domain" description="MRH" evidence="7">
    <location>
        <begin position="414"/>
        <end position="519"/>
    </location>
</feature>
<sequence length="537" mass="59529">MVGKASLSCILAAVLLVSPALSSNVKGVAPEKQALYQVSGNTWTCLDKSKTIPASAINDDYCDCPDGSDEPGTSACPNSVFYCENKGHIPSYIKSYRVNDGVCDPECCDGSDESSGLIKCDNICKEVGIQYRKHKAEMDAVLTSGVSTKKEWIEYGKSKMAELQIEKAKLEEQIAIMRTELGALEKIEEVAREKEQAARDSAAPVTVVKTDSKCPPCKVSSDSAAFKISSLRNHIKTLQEEVDELLTILHDMKRDHNQNYHDMAVKTAISGYDEFLVDYDIIKTERQEDVDEENIVEQADDAQEEEQDFTNEVVEEDTDPVVKEAAQGNVVSRITSAFVTKLEKLLPAKVKEALPSILLNVDEAERLQQAASKASDAVREKRNDIGTKENDLNGVNGKLNKDYGRDLEWMKLENECFEKDEGEYVYSICIFGGAHQKSNRDGANTNLGSFEGYTGSADNSSPEYYNKQLYSRGTKCWNGPERSVKAVFECGAKTEILEVTEPEKCEYQFKMRSPAVCPLIATKGEDETEARVIHEEL</sequence>
<protein>
    <recommendedName>
        <fullName evidence="1">Glucosidase 2 subunit beta</fullName>
    </recommendedName>
</protein>
<keyword evidence="5" id="KW-0175">Coiled coil</keyword>
<dbReference type="InterPro" id="IPR028146">
    <property type="entry name" value="PRKCSH_N"/>
</dbReference>
<comment type="caution">
    <text evidence="8">The sequence shown here is derived from an EMBL/GenBank/DDBJ whole genome shotgun (WGS) entry which is preliminary data.</text>
</comment>
<dbReference type="GO" id="GO:0017177">
    <property type="term" value="C:glucosidase II complex"/>
    <property type="evidence" value="ECO:0007669"/>
    <property type="project" value="TreeGrafter"/>
</dbReference>
<dbReference type="InterPro" id="IPR036607">
    <property type="entry name" value="PRKCSH"/>
</dbReference>
<feature type="chain" id="PRO_5042146762" description="Glucosidase 2 subunit beta" evidence="6">
    <location>
        <begin position="23"/>
        <end position="537"/>
    </location>
</feature>
<dbReference type="Gene3D" id="2.70.130.10">
    <property type="entry name" value="Mannose-6-phosphate receptor binding domain"/>
    <property type="match status" value="1"/>
</dbReference>
<dbReference type="Pfam" id="PF12999">
    <property type="entry name" value="PRKCSH-like"/>
    <property type="match status" value="1"/>
</dbReference>
<feature type="signal peptide" evidence="6">
    <location>
        <begin position="1"/>
        <end position="22"/>
    </location>
</feature>
<feature type="coiled-coil region" evidence="5">
    <location>
        <begin position="228"/>
        <end position="255"/>
    </location>
</feature>
<dbReference type="AlphaFoldDB" id="A0AAD5EFV5"/>
<dbReference type="PANTHER" id="PTHR12630:SF1">
    <property type="entry name" value="GLUCOSIDASE 2 SUBUNIT BETA"/>
    <property type="match status" value="1"/>
</dbReference>